<sequence length="158" mass="16953">MALGTAAHPTGLPELSPEDQDGSLLYNSPGDLTTNGWVALAPSGQDEAFLMLTTDYPLAAIVMGVIAETLGVEPGRVCRTPMSTVTVHTHDDQQVALVIDDLRLLQPVNDTWLDVARETGRVVFVLGTAPKPSDMDVDIYKERFAEGMALGFAPFIVD</sequence>
<evidence type="ECO:0000313" key="2">
    <source>
        <dbReference type="EMBL" id="MFC5001583.1"/>
    </source>
</evidence>
<keyword evidence="3" id="KW-1185">Reference proteome</keyword>
<evidence type="ECO:0000256" key="1">
    <source>
        <dbReference type="SAM" id="MobiDB-lite"/>
    </source>
</evidence>
<gene>
    <name evidence="2" type="ORF">ACFPIJ_27575</name>
</gene>
<reference evidence="3" key="1">
    <citation type="journal article" date="2019" name="Int. J. Syst. Evol. Microbiol.">
        <title>The Global Catalogue of Microorganisms (GCM) 10K type strain sequencing project: providing services to taxonomists for standard genome sequencing and annotation.</title>
        <authorList>
            <consortium name="The Broad Institute Genomics Platform"/>
            <consortium name="The Broad Institute Genome Sequencing Center for Infectious Disease"/>
            <person name="Wu L."/>
            <person name="Ma J."/>
        </authorList>
    </citation>
    <scope>NUCLEOTIDE SEQUENCE [LARGE SCALE GENOMIC DNA]</scope>
    <source>
        <strain evidence="3">CGMCC 4.7152</strain>
    </source>
</reference>
<proteinExistence type="predicted"/>
<protein>
    <submittedName>
        <fullName evidence="2">Uncharacterized protein</fullName>
    </submittedName>
</protein>
<dbReference type="RefSeq" id="WP_380118798.1">
    <property type="nucleotide sequence ID" value="NZ_JBHSIU010000037.1"/>
</dbReference>
<evidence type="ECO:0000313" key="3">
    <source>
        <dbReference type="Proteomes" id="UP001595912"/>
    </source>
</evidence>
<name>A0ABV9W1R9_9ACTN</name>
<organism evidence="2 3">
    <name type="scientific">Dactylosporangium cerinum</name>
    <dbReference type="NCBI Taxonomy" id="1434730"/>
    <lineage>
        <taxon>Bacteria</taxon>
        <taxon>Bacillati</taxon>
        <taxon>Actinomycetota</taxon>
        <taxon>Actinomycetes</taxon>
        <taxon>Micromonosporales</taxon>
        <taxon>Micromonosporaceae</taxon>
        <taxon>Dactylosporangium</taxon>
    </lineage>
</organism>
<dbReference type="EMBL" id="JBHSIU010000037">
    <property type="protein sequence ID" value="MFC5001583.1"/>
    <property type="molecule type" value="Genomic_DNA"/>
</dbReference>
<dbReference type="Proteomes" id="UP001595912">
    <property type="component" value="Unassembled WGS sequence"/>
</dbReference>
<comment type="caution">
    <text evidence="2">The sequence shown here is derived from an EMBL/GenBank/DDBJ whole genome shotgun (WGS) entry which is preliminary data.</text>
</comment>
<accession>A0ABV9W1R9</accession>
<feature type="region of interest" description="Disordered" evidence="1">
    <location>
        <begin position="1"/>
        <end position="27"/>
    </location>
</feature>